<keyword evidence="4 6" id="KW-1133">Transmembrane helix</keyword>
<dbReference type="Pfam" id="PF00892">
    <property type="entry name" value="EamA"/>
    <property type="match status" value="2"/>
</dbReference>
<keyword evidence="5 6" id="KW-0472">Membrane</keyword>
<evidence type="ECO:0000256" key="2">
    <source>
        <dbReference type="ARBA" id="ARBA00007362"/>
    </source>
</evidence>
<dbReference type="InterPro" id="IPR000620">
    <property type="entry name" value="EamA_dom"/>
</dbReference>
<keyword evidence="3 6" id="KW-0812">Transmembrane</keyword>
<evidence type="ECO:0000256" key="3">
    <source>
        <dbReference type="ARBA" id="ARBA00022692"/>
    </source>
</evidence>
<feature type="domain" description="EamA" evidence="7">
    <location>
        <begin position="148"/>
        <end position="281"/>
    </location>
</feature>
<keyword evidence="9" id="KW-1185">Reference proteome</keyword>
<feature type="transmembrane region" description="Helical" evidence="6">
    <location>
        <begin position="121"/>
        <end position="141"/>
    </location>
</feature>
<sequence length="301" mass="31294">MDARAIAMGLAFALMWSSAFTSARIIVQDASPLFSLAVRFLISGLIGVAIARAMGQTWRLTPGQWRATVIFGICQNALYLGLNFVAMQWIEASLAAIIASTMPLLVALAGWALFGERLRPLGYAGLAAGILGVALIMGTRLGAGVDLLGVGLCVIGVLALTAATLALRGATSGGNFMMVVGLQMLIGSAVLFVAAPLTEDIFVTPTWRLAAAFTYTTIVPGLMATFIWVLLLNRIGAVRAATFHFLNPVFGVAVASMLLGEKLGPLDLLGVAIVTGGILAVQLARQADRPKAGLSRAAKPG</sequence>
<feature type="transmembrane region" description="Helical" evidence="6">
    <location>
        <begin position="147"/>
        <end position="167"/>
    </location>
</feature>
<dbReference type="PANTHER" id="PTHR32322">
    <property type="entry name" value="INNER MEMBRANE TRANSPORTER"/>
    <property type="match status" value="1"/>
</dbReference>
<evidence type="ECO:0000313" key="9">
    <source>
        <dbReference type="Proteomes" id="UP001058184"/>
    </source>
</evidence>
<evidence type="ECO:0000313" key="8">
    <source>
        <dbReference type="EMBL" id="UWQ58422.1"/>
    </source>
</evidence>
<comment type="subcellular location">
    <subcellularLocation>
        <location evidence="1">Membrane</location>
        <topology evidence="1">Multi-pass membrane protein</topology>
    </subcellularLocation>
</comment>
<dbReference type="Gene3D" id="1.10.3730.20">
    <property type="match status" value="1"/>
</dbReference>
<name>A0ABY5WVX7_LEICA</name>
<gene>
    <name evidence="8" type="ORF">K3722_18365</name>
</gene>
<organism evidence="8 9">
    <name type="scientific">Leisingera caerulea</name>
    <name type="common">Phaeobacter caeruleus</name>
    <dbReference type="NCBI Taxonomy" id="506591"/>
    <lineage>
        <taxon>Bacteria</taxon>
        <taxon>Pseudomonadati</taxon>
        <taxon>Pseudomonadota</taxon>
        <taxon>Alphaproteobacteria</taxon>
        <taxon>Rhodobacterales</taxon>
        <taxon>Roseobacteraceae</taxon>
        <taxon>Leisingera</taxon>
    </lineage>
</organism>
<dbReference type="Proteomes" id="UP001058184">
    <property type="component" value="Chromosome"/>
</dbReference>
<dbReference type="RefSeq" id="WP_259967865.1">
    <property type="nucleotide sequence ID" value="NZ_CP081078.1"/>
</dbReference>
<dbReference type="EMBL" id="CP081078">
    <property type="protein sequence ID" value="UWQ58422.1"/>
    <property type="molecule type" value="Genomic_DNA"/>
</dbReference>
<dbReference type="PANTHER" id="PTHR32322:SF2">
    <property type="entry name" value="EAMA DOMAIN-CONTAINING PROTEIN"/>
    <property type="match status" value="1"/>
</dbReference>
<feature type="transmembrane region" description="Helical" evidence="6">
    <location>
        <begin position="179"/>
        <end position="197"/>
    </location>
</feature>
<evidence type="ECO:0000256" key="4">
    <source>
        <dbReference type="ARBA" id="ARBA00022989"/>
    </source>
</evidence>
<reference evidence="8" key="1">
    <citation type="submission" date="2021-08" db="EMBL/GenBank/DDBJ databases">
        <authorList>
            <person name="Nwanade C."/>
            <person name="Wang M."/>
            <person name="Masoudi A."/>
            <person name="Yu Z."/>
            <person name="Liu J."/>
        </authorList>
    </citation>
    <scope>NUCLEOTIDE SEQUENCE</scope>
    <source>
        <strain evidence="8">S141</strain>
    </source>
</reference>
<accession>A0ABY5WVX7</accession>
<evidence type="ECO:0000256" key="6">
    <source>
        <dbReference type="SAM" id="Phobius"/>
    </source>
</evidence>
<feature type="transmembrane region" description="Helical" evidence="6">
    <location>
        <begin position="33"/>
        <end position="55"/>
    </location>
</feature>
<feature type="domain" description="EamA" evidence="7">
    <location>
        <begin position="5"/>
        <end position="137"/>
    </location>
</feature>
<dbReference type="InterPro" id="IPR050638">
    <property type="entry name" value="AA-Vitamin_Transporters"/>
</dbReference>
<evidence type="ECO:0000256" key="1">
    <source>
        <dbReference type="ARBA" id="ARBA00004141"/>
    </source>
</evidence>
<evidence type="ECO:0000259" key="7">
    <source>
        <dbReference type="Pfam" id="PF00892"/>
    </source>
</evidence>
<proteinExistence type="inferred from homology"/>
<comment type="similarity">
    <text evidence="2">Belongs to the EamA transporter family.</text>
</comment>
<feature type="transmembrane region" description="Helical" evidence="6">
    <location>
        <begin position="209"/>
        <end position="231"/>
    </location>
</feature>
<dbReference type="InterPro" id="IPR037185">
    <property type="entry name" value="EmrE-like"/>
</dbReference>
<feature type="transmembrane region" description="Helical" evidence="6">
    <location>
        <begin position="92"/>
        <end position="114"/>
    </location>
</feature>
<protein>
    <submittedName>
        <fullName evidence="8">DMT family transporter</fullName>
    </submittedName>
</protein>
<dbReference type="SUPFAM" id="SSF103481">
    <property type="entry name" value="Multidrug resistance efflux transporter EmrE"/>
    <property type="match status" value="2"/>
</dbReference>
<feature type="transmembrane region" description="Helical" evidence="6">
    <location>
        <begin position="266"/>
        <end position="284"/>
    </location>
</feature>
<evidence type="ECO:0000256" key="5">
    <source>
        <dbReference type="ARBA" id="ARBA00023136"/>
    </source>
</evidence>
<feature type="transmembrane region" description="Helical" evidence="6">
    <location>
        <begin position="243"/>
        <end position="260"/>
    </location>
</feature>
<feature type="transmembrane region" description="Helical" evidence="6">
    <location>
        <begin position="67"/>
        <end position="86"/>
    </location>
</feature>